<dbReference type="STRING" id="50990.A0A4Y7PFH0"/>
<dbReference type="OrthoDB" id="3070904at2759"/>
<evidence type="ECO:0000313" key="2">
    <source>
        <dbReference type="EMBL" id="TDL13562.1"/>
    </source>
</evidence>
<accession>A0A4Y7PFH0</accession>
<feature type="compositionally biased region" description="Basic and acidic residues" evidence="1">
    <location>
        <begin position="406"/>
        <end position="416"/>
    </location>
</feature>
<dbReference type="Proteomes" id="UP000294933">
    <property type="component" value="Unassembled WGS sequence"/>
</dbReference>
<dbReference type="VEuPathDB" id="FungiDB:BD410DRAFT_846825"/>
<feature type="region of interest" description="Disordered" evidence="1">
    <location>
        <begin position="192"/>
        <end position="220"/>
    </location>
</feature>
<dbReference type="AlphaFoldDB" id="A0A4Y7PFH0"/>
<dbReference type="EMBL" id="ML170549">
    <property type="protein sequence ID" value="TDL13562.1"/>
    <property type="molecule type" value="Genomic_DNA"/>
</dbReference>
<gene>
    <name evidence="2" type="ORF">BD410DRAFT_846825</name>
</gene>
<evidence type="ECO:0000256" key="1">
    <source>
        <dbReference type="SAM" id="MobiDB-lite"/>
    </source>
</evidence>
<evidence type="ECO:0000313" key="3">
    <source>
        <dbReference type="Proteomes" id="UP000294933"/>
    </source>
</evidence>
<feature type="region of interest" description="Disordered" evidence="1">
    <location>
        <begin position="363"/>
        <end position="416"/>
    </location>
</feature>
<keyword evidence="3" id="KW-1185">Reference proteome</keyword>
<proteinExistence type="predicted"/>
<name>A0A4Y7PFH0_9AGAM</name>
<organism evidence="2 3">
    <name type="scientific">Rickenella mellea</name>
    <dbReference type="NCBI Taxonomy" id="50990"/>
    <lineage>
        <taxon>Eukaryota</taxon>
        <taxon>Fungi</taxon>
        <taxon>Dikarya</taxon>
        <taxon>Basidiomycota</taxon>
        <taxon>Agaricomycotina</taxon>
        <taxon>Agaricomycetes</taxon>
        <taxon>Hymenochaetales</taxon>
        <taxon>Rickenellaceae</taxon>
        <taxon>Rickenella</taxon>
    </lineage>
</organism>
<protein>
    <submittedName>
        <fullName evidence="2">Uncharacterized protein</fullName>
    </submittedName>
</protein>
<feature type="compositionally biased region" description="Basic and acidic residues" evidence="1">
    <location>
        <begin position="373"/>
        <end position="383"/>
    </location>
</feature>
<sequence>MDVDVGMDNNREAEHLNVNITPPSRKLLPSASEVLPITSVERGRSPSPKKSFLEYREQLSVSPVQMHGSSRAAGGHLRGRAYGNVFNFADKDNYEDVMIQQKVKGLVQLFVTRKPGAENHGVIIHETVDQLPPILKELMHSNCSIFVQQEGMWLMKGPIAEALEDTDTLIWQKSDDGKFSLSILAEGMPTRDTLSVHAPSRSASVSTGPSRSTSISAVSRSASAAGSRSVSAARTEDGGPFTEEDKTILATALGIPLHLIGSANRHKGDLQESYATYVMIKKGDELRKRISKTLPKKYTLNNIILLFMSTSAYYNNSNKIFSKLQHYPEMEEWLRNEEGGPSKLSVWGSQKPTFENLNQILDDRATRSQAGSSKEKKLKDSSSSHKGRKRKAEDEEKERKKKSKSKDKEKKHSKDL</sequence>
<reference evidence="2 3" key="1">
    <citation type="submission" date="2018-06" db="EMBL/GenBank/DDBJ databases">
        <title>A transcriptomic atlas of mushroom development highlights an independent origin of complex multicellularity.</title>
        <authorList>
            <consortium name="DOE Joint Genome Institute"/>
            <person name="Krizsan K."/>
            <person name="Almasi E."/>
            <person name="Merenyi Z."/>
            <person name="Sahu N."/>
            <person name="Viragh M."/>
            <person name="Koszo T."/>
            <person name="Mondo S."/>
            <person name="Kiss B."/>
            <person name="Balint B."/>
            <person name="Kues U."/>
            <person name="Barry K."/>
            <person name="Hegedus J.C."/>
            <person name="Henrissat B."/>
            <person name="Johnson J."/>
            <person name="Lipzen A."/>
            <person name="Ohm R."/>
            <person name="Nagy I."/>
            <person name="Pangilinan J."/>
            <person name="Yan J."/>
            <person name="Xiong Y."/>
            <person name="Grigoriev I.V."/>
            <person name="Hibbett D.S."/>
            <person name="Nagy L.G."/>
        </authorList>
    </citation>
    <scope>NUCLEOTIDE SEQUENCE [LARGE SCALE GENOMIC DNA]</scope>
    <source>
        <strain evidence="2 3">SZMC22713</strain>
    </source>
</reference>
<feature type="compositionally biased region" description="Low complexity" evidence="1">
    <location>
        <begin position="210"/>
        <end position="220"/>
    </location>
</feature>